<dbReference type="EMBL" id="JBDJPC010000008">
    <property type="protein sequence ID" value="KAL1493224.1"/>
    <property type="molecule type" value="Genomic_DNA"/>
</dbReference>
<dbReference type="GO" id="GO:0016491">
    <property type="term" value="F:oxidoreductase activity"/>
    <property type="evidence" value="ECO:0007669"/>
    <property type="project" value="UniProtKB-KW"/>
</dbReference>
<evidence type="ECO:0000313" key="3">
    <source>
        <dbReference type="EMBL" id="KAL1493224.1"/>
    </source>
</evidence>
<dbReference type="AlphaFoldDB" id="A0ABD1EEZ8"/>
<dbReference type="Pfam" id="PF00106">
    <property type="entry name" value="adh_short"/>
    <property type="match status" value="1"/>
</dbReference>
<evidence type="ECO:0000256" key="2">
    <source>
        <dbReference type="RuleBase" id="RU000363"/>
    </source>
</evidence>
<proteinExistence type="inferred from homology"/>
<dbReference type="Gene3D" id="3.40.50.720">
    <property type="entry name" value="NAD(P)-binding Rossmann-like Domain"/>
    <property type="match status" value="1"/>
</dbReference>
<comment type="caution">
    <text evidence="3">The sequence shown here is derived from an EMBL/GenBank/DDBJ whole genome shotgun (WGS) entry which is preliminary data.</text>
</comment>
<reference evidence="3 4" key="1">
    <citation type="submission" date="2024-05" db="EMBL/GenBank/DDBJ databases">
        <title>Genetic variation in Jamaican populations of the coffee berry borer (Hypothenemus hampei).</title>
        <authorList>
            <person name="Errbii M."/>
            <person name="Myrie A."/>
        </authorList>
    </citation>
    <scope>NUCLEOTIDE SEQUENCE [LARGE SCALE GENOMIC DNA]</scope>
    <source>
        <strain evidence="3">JA-Hopewell-2020-01-JO</strain>
        <tissue evidence="3">Whole body</tissue>
    </source>
</reference>
<dbReference type="PRINTS" id="PR00081">
    <property type="entry name" value="GDHRDH"/>
</dbReference>
<dbReference type="InterPro" id="IPR002347">
    <property type="entry name" value="SDR_fam"/>
</dbReference>
<dbReference type="Proteomes" id="UP001566132">
    <property type="component" value="Unassembled WGS sequence"/>
</dbReference>
<comment type="similarity">
    <text evidence="2">Belongs to the short-chain dehydrogenases/reductases (SDR) family.</text>
</comment>
<keyword evidence="1" id="KW-0560">Oxidoreductase</keyword>
<dbReference type="PANTHER" id="PTHR43157">
    <property type="entry name" value="PHOSPHATIDYLINOSITOL-GLYCAN BIOSYNTHESIS CLASS F PROTEIN-RELATED"/>
    <property type="match status" value="1"/>
</dbReference>
<name>A0ABD1EEZ8_HYPHA</name>
<protein>
    <recommendedName>
        <fullName evidence="5">Retinol dehydrogenase 11</fullName>
    </recommendedName>
</protein>
<dbReference type="SUPFAM" id="SSF51735">
    <property type="entry name" value="NAD(P)-binding Rossmann-fold domains"/>
    <property type="match status" value="1"/>
</dbReference>
<keyword evidence="4" id="KW-1185">Reference proteome</keyword>
<dbReference type="PRINTS" id="PR00080">
    <property type="entry name" value="SDRFAMILY"/>
</dbReference>
<evidence type="ECO:0000256" key="1">
    <source>
        <dbReference type="ARBA" id="ARBA00023002"/>
    </source>
</evidence>
<accession>A0ABD1EEZ8</accession>
<evidence type="ECO:0008006" key="5">
    <source>
        <dbReference type="Google" id="ProtNLM"/>
    </source>
</evidence>
<sequence>MGFFSSVCTSVARLDGKTAVITGCNTGIGKETAKDFFERGARVIMACRNIEKTTEAANEIKSSCISKENVGELVVEELDLTSLQSVRKCAETILNKESKINLLVNNAGVMMCPQQLTTDGFEMHFGTNHLGHFLFTLLLLPKIIQSAPARIVNVSALLHQRGSMNFEDLNYKKRSYNSLEAYCQSKLANVLFSRELAQRLKENNISDVTVYSLHPGVINTDLGRHIKTTYRVLFTTLWGLFKWALKTPKQGAQTTIYCSVDEKCANESGLYYQECAPIKPSKAARNEEDSQRLWNESLKLVGLPDNYNAFTIN</sequence>
<organism evidence="3 4">
    <name type="scientific">Hypothenemus hampei</name>
    <name type="common">Coffee berry borer</name>
    <dbReference type="NCBI Taxonomy" id="57062"/>
    <lineage>
        <taxon>Eukaryota</taxon>
        <taxon>Metazoa</taxon>
        <taxon>Ecdysozoa</taxon>
        <taxon>Arthropoda</taxon>
        <taxon>Hexapoda</taxon>
        <taxon>Insecta</taxon>
        <taxon>Pterygota</taxon>
        <taxon>Neoptera</taxon>
        <taxon>Endopterygota</taxon>
        <taxon>Coleoptera</taxon>
        <taxon>Polyphaga</taxon>
        <taxon>Cucujiformia</taxon>
        <taxon>Curculionidae</taxon>
        <taxon>Scolytinae</taxon>
        <taxon>Hypothenemus</taxon>
    </lineage>
</organism>
<evidence type="ECO:0000313" key="4">
    <source>
        <dbReference type="Proteomes" id="UP001566132"/>
    </source>
</evidence>
<gene>
    <name evidence="3" type="ORF">ABEB36_011317</name>
</gene>
<dbReference type="PANTHER" id="PTHR43157:SF73">
    <property type="entry name" value="WW DOMAIN-CONTAINING OXIDOREDUCTASE-LIKE PROTEIN"/>
    <property type="match status" value="1"/>
</dbReference>
<dbReference type="InterPro" id="IPR036291">
    <property type="entry name" value="NAD(P)-bd_dom_sf"/>
</dbReference>